<evidence type="ECO:0000256" key="2">
    <source>
        <dbReference type="ARBA" id="ARBA00012652"/>
    </source>
</evidence>
<dbReference type="Gene3D" id="2.60.120.260">
    <property type="entry name" value="Galactose-binding domain-like"/>
    <property type="match status" value="2"/>
</dbReference>
<keyword evidence="9" id="KW-1185">Reference proteome</keyword>
<dbReference type="InterPro" id="IPR013783">
    <property type="entry name" value="Ig-like_fold"/>
</dbReference>
<evidence type="ECO:0000259" key="4">
    <source>
        <dbReference type="Pfam" id="PF05592"/>
    </source>
</evidence>
<dbReference type="SUPFAM" id="SSF48208">
    <property type="entry name" value="Six-hairpin glycosidases"/>
    <property type="match status" value="1"/>
</dbReference>
<dbReference type="InterPro" id="IPR016007">
    <property type="entry name" value="Alpha_rhamnosid"/>
</dbReference>
<dbReference type="Pfam" id="PF05592">
    <property type="entry name" value="Bac_rhamnosid"/>
    <property type="match status" value="1"/>
</dbReference>
<dbReference type="Gene3D" id="2.60.40.10">
    <property type="entry name" value="Immunoglobulins"/>
    <property type="match status" value="1"/>
</dbReference>
<dbReference type="Gene3D" id="1.50.10.10">
    <property type="match status" value="1"/>
</dbReference>
<evidence type="ECO:0000313" key="8">
    <source>
        <dbReference type="EMBL" id="MDN8598946.1"/>
    </source>
</evidence>
<evidence type="ECO:0000259" key="5">
    <source>
        <dbReference type="Pfam" id="PF08531"/>
    </source>
</evidence>
<dbReference type="InterPro" id="IPR035396">
    <property type="entry name" value="Bac_rhamnosid6H"/>
</dbReference>
<dbReference type="Pfam" id="PF08531">
    <property type="entry name" value="Bac_rhamnosid_N"/>
    <property type="match status" value="1"/>
</dbReference>
<dbReference type="Pfam" id="PF17389">
    <property type="entry name" value="Bac_rhamnosid6H"/>
    <property type="match status" value="1"/>
</dbReference>
<evidence type="ECO:0000259" key="6">
    <source>
        <dbReference type="Pfam" id="PF17389"/>
    </source>
</evidence>
<accession>A0ABT8PRI7</accession>
<dbReference type="InterPro" id="IPR012341">
    <property type="entry name" value="6hp_glycosidase-like_sf"/>
</dbReference>
<evidence type="ECO:0000256" key="1">
    <source>
        <dbReference type="ARBA" id="ARBA00001445"/>
    </source>
</evidence>
<dbReference type="InterPro" id="IPR008928">
    <property type="entry name" value="6-hairpin_glycosidase_sf"/>
</dbReference>
<dbReference type="InterPro" id="IPR035398">
    <property type="entry name" value="Bac_rhamnosid_C"/>
</dbReference>
<dbReference type="Proteomes" id="UP001174867">
    <property type="component" value="Unassembled WGS sequence"/>
</dbReference>
<gene>
    <name evidence="8" type="ORF">Q0A17_05900</name>
</gene>
<evidence type="ECO:0000313" key="9">
    <source>
        <dbReference type="Proteomes" id="UP001174867"/>
    </source>
</evidence>
<dbReference type="RefSeq" id="WP_301697385.1">
    <property type="nucleotide sequence ID" value="NZ_JAUJYW010000002.1"/>
</dbReference>
<comment type="caution">
    <text evidence="8">The sequence shown here is derived from an EMBL/GenBank/DDBJ whole genome shotgun (WGS) entry which is preliminary data.</text>
</comment>
<protein>
    <recommendedName>
        <fullName evidence="2">alpha-L-rhamnosidase</fullName>
        <ecNumber evidence="2">3.2.1.40</ecNumber>
    </recommendedName>
</protein>
<organism evidence="8 9">
    <name type="scientific">Citrobacter enshiensis</name>
    <dbReference type="NCBI Taxonomy" id="2971264"/>
    <lineage>
        <taxon>Bacteria</taxon>
        <taxon>Pseudomonadati</taxon>
        <taxon>Pseudomonadota</taxon>
        <taxon>Gammaproteobacteria</taxon>
        <taxon>Enterobacterales</taxon>
        <taxon>Enterobacteriaceae</taxon>
        <taxon>Citrobacter</taxon>
    </lineage>
</organism>
<dbReference type="Pfam" id="PF25788">
    <property type="entry name" value="Ig_Rha78A_N"/>
    <property type="match status" value="1"/>
</dbReference>
<dbReference type="EC" id="3.2.1.40" evidence="2"/>
<name>A0ABT8PRI7_9ENTR</name>
<feature type="domain" description="Alpha-L-rhamnosidase concanavalin-like" evidence="4">
    <location>
        <begin position="322"/>
        <end position="422"/>
    </location>
</feature>
<sequence>MLAVERITLDYESTLSGCETLPVLGWIIASDQRNVEQTQWRVQIAQRADFATLCYDSGEVQSGESNNIVLPAMTLMSSAFYFVRVKIRDNQGERSDWSPVARFLTGLPAAQWQAAFISAETPADKDKSKGTLLRRVFSLPPAQAIVSAVIHTSALGLYQLYLNGQRVGQDELAPGWTSYHHHLRYQTYDVTALVKSGANALGAMVGAGWYKGDMSFNRYRNYYGDQTAFIGQLVVRYCDGQEVIIATDAQWQASDAPVLFSEFYDGEIYDARQEQPGWDREGFDASQWHAVSVVAADKSVLTPQTTCAVKAIERLAPLAIFTTPQGDTVLDFGQNMSGWVDFTVCGERGQKVVLRHFEVLDAAGNVYLDNLRTAKQCVEYTLRGGEPEQYHPHFTFQGFRYVRVDAWPGTPTLADFSALVLHSAMAPTGSLETSREDLNQLHHNILWGLKGNFVDVPTDCPQRDERLGWTGDAQIFCRTASYLMQTRNFFAKWLLDLKYDQTQEGGVPHVVPDILTGKCDNDRFLSHGRTHSAAAWADAAVINPWTLYLMYGDKAILRQQYDSMKSWVDFMRAHAVDHMWSYRLQFGDWVALDAKEGSYFGATPNELTCMAYYAYSTRLFARAAQVLGNDTDYAEYTALHAAIVERFQQEFFTPTGRLAVRTQTAHILALYFDLVPEAFRQRTVQTLLQLLEENDGHLVTGFVGTPYFCHALSENGQPQAAWQLLLKEDFPSWLYQVHAGATTIWEHWDGIKPDGSMWSPAMNSFNHYAYGAIGEWLYRAAAGINPDERAPGFKRIQLRPLPGGDLRWLKASYQSNYGEIGVHWQRDGDKTLTLSVIIPPNTQADVVLDGARDILHDDGVPLTSCPGGLRATLGSGRYTFTYLLA</sequence>
<dbReference type="Gene3D" id="2.60.420.10">
    <property type="entry name" value="Maltose phosphorylase, domain 3"/>
    <property type="match status" value="1"/>
</dbReference>
<dbReference type="GO" id="GO:0016787">
    <property type="term" value="F:hydrolase activity"/>
    <property type="evidence" value="ECO:0007669"/>
    <property type="project" value="UniProtKB-KW"/>
</dbReference>
<dbReference type="InterPro" id="IPR013737">
    <property type="entry name" value="Bac_rhamnosid_N"/>
</dbReference>
<dbReference type="PANTHER" id="PTHR33307">
    <property type="entry name" value="ALPHA-RHAMNOSIDASE (EUROFUNG)"/>
    <property type="match status" value="1"/>
</dbReference>
<dbReference type="InterPro" id="IPR008902">
    <property type="entry name" value="Rhamnosid_concanavalin"/>
</dbReference>
<keyword evidence="3 8" id="KW-0378">Hydrolase</keyword>
<feature type="domain" description="Alpha-L-rhamnosidase C-terminal" evidence="7">
    <location>
        <begin position="783"/>
        <end position="851"/>
    </location>
</feature>
<reference evidence="8 9" key="1">
    <citation type="submission" date="2023-07" db="EMBL/GenBank/DDBJ databases">
        <title>Citrobacter selenititolerans sp. nov., isolated from seleniferous soil.</title>
        <authorList>
            <person name="Zhang S."/>
            <person name="Li K."/>
            <person name="Peng J."/>
            <person name="Wang H."/>
            <person name="Sun J."/>
            <person name="Guo Y."/>
        </authorList>
    </citation>
    <scope>NUCLEOTIDE SEQUENCE [LARGE SCALE GENOMIC DNA]</scope>
    <source>
        <strain evidence="8 9">S2-9</strain>
    </source>
</reference>
<feature type="domain" description="Bacterial alpha-L-rhamnosidase N-terminal" evidence="5">
    <location>
        <begin position="144"/>
        <end position="312"/>
    </location>
</feature>
<proteinExistence type="predicted"/>
<feature type="domain" description="Alpha-L-rhamnosidase six-hairpin glycosidase" evidence="6">
    <location>
        <begin position="428"/>
        <end position="780"/>
    </location>
</feature>
<evidence type="ECO:0000256" key="3">
    <source>
        <dbReference type="ARBA" id="ARBA00022801"/>
    </source>
</evidence>
<dbReference type="PANTHER" id="PTHR33307:SF6">
    <property type="entry name" value="ALPHA-RHAMNOSIDASE (EUROFUNG)-RELATED"/>
    <property type="match status" value="1"/>
</dbReference>
<comment type="catalytic activity">
    <reaction evidence="1">
        <text>Hydrolysis of terminal non-reducing alpha-L-rhamnose residues in alpha-L-rhamnosides.</text>
        <dbReference type="EC" id="3.2.1.40"/>
    </reaction>
</comment>
<dbReference type="Pfam" id="PF17390">
    <property type="entry name" value="Bac_rhamnosid_C"/>
    <property type="match status" value="1"/>
</dbReference>
<evidence type="ECO:0000259" key="7">
    <source>
        <dbReference type="Pfam" id="PF17390"/>
    </source>
</evidence>
<dbReference type="PIRSF" id="PIRSF010631">
    <property type="entry name" value="A-rhamnsds"/>
    <property type="match status" value="1"/>
</dbReference>
<dbReference type="EMBL" id="JAUJYW010000002">
    <property type="protein sequence ID" value="MDN8598946.1"/>
    <property type="molecule type" value="Genomic_DNA"/>
</dbReference>